<keyword evidence="2" id="KW-1185">Reference proteome</keyword>
<proteinExistence type="predicted"/>
<dbReference type="EMBL" id="OCNH01000008">
    <property type="protein sequence ID" value="SOD98372.1"/>
    <property type="molecule type" value="Genomic_DNA"/>
</dbReference>
<organism evidence="1 2">
    <name type="scientific">Spirosoma fluviale</name>
    <dbReference type="NCBI Taxonomy" id="1597977"/>
    <lineage>
        <taxon>Bacteria</taxon>
        <taxon>Pseudomonadati</taxon>
        <taxon>Bacteroidota</taxon>
        <taxon>Cytophagia</taxon>
        <taxon>Cytophagales</taxon>
        <taxon>Cytophagaceae</taxon>
        <taxon>Spirosoma</taxon>
    </lineage>
</organism>
<dbReference type="Proteomes" id="UP000219452">
    <property type="component" value="Unassembled WGS sequence"/>
</dbReference>
<name>A0A286GSC6_9BACT</name>
<evidence type="ECO:0000313" key="2">
    <source>
        <dbReference type="Proteomes" id="UP000219452"/>
    </source>
</evidence>
<evidence type="ECO:0000313" key="1">
    <source>
        <dbReference type="EMBL" id="SOD98372.1"/>
    </source>
</evidence>
<reference evidence="2" key="1">
    <citation type="submission" date="2017-09" db="EMBL/GenBank/DDBJ databases">
        <authorList>
            <person name="Varghese N."/>
            <person name="Submissions S."/>
        </authorList>
    </citation>
    <scope>NUCLEOTIDE SEQUENCE [LARGE SCALE GENOMIC DNA]</scope>
    <source>
        <strain evidence="2">DSM 29961</strain>
    </source>
</reference>
<dbReference type="AlphaFoldDB" id="A0A286GSC6"/>
<protein>
    <submittedName>
        <fullName evidence="1">Uncharacterized protein</fullName>
    </submittedName>
</protein>
<accession>A0A286GSC6</accession>
<sequence>MGYQLAGYYLMRLNELPFLAAPHPFYYTVDTSFNDNLLDEWAWERPNTQQQRLPVKDNLGLTDAGRAQLTSWVYQQYQAGELAWGNVFSDLAQANAYRSRFFRELPNTVVLSLSFQEKDIQRIRARWQASFTNYSQGGSLEPPWLPSLLRNSNAHHQRIGYDLIGTEPGILGLTSFLVHDIELDLYQRFGIRQNAYGLLDTDTQQEAVMAYMHDPQSRVEPLDWYWAAVDLWS</sequence>
<gene>
    <name evidence="1" type="ORF">SAMN06269250_6052</name>
</gene>